<evidence type="ECO:0000256" key="2">
    <source>
        <dbReference type="ARBA" id="ARBA00010704"/>
    </source>
</evidence>
<proteinExistence type="evidence at transcript level"/>
<reference evidence="7" key="1">
    <citation type="submission" date="2002-11" db="EMBL/GenBank/DDBJ databases">
        <title>Arabidopsis thaliana full-length cDNA.</title>
        <authorList>
            <person name="Seki M."/>
            <person name="Iida K."/>
            <person name="Satou M."/>
            <person name="Sakurai T."/>
            <person name="Akiyama K."/>
            <person name="Ishida J."/>
            <person name="Nakajima M."/>
            <person name="Enju A."/>
            <person name="Kamiya A."/>
            <person name="Narusaka M."/>
            <person name="Carninci P."/>
            <person name="Kawai J."/>
            <person name="Hayashizaki Y."/>
            <person name="Shinozaki K."/>
        </authorList>
    </citation>
    <scope>NUCLEOTIDE SEQUENCE</scope>
</reference>
<keyword evidence="5" id="KW-0653">Protein transport</keyword>
<sequence>MELEFRRRDYGATHKSQFLPRSQTQKHPLSSTLASRDQQAKTVRGRDLHFFDPLRGLDVNASAEENVEDTCISIEAVTQDLIKEWKSLKRILMQRFPVSKVISFSPPGLLFHELVDAYHNSFCFALLNQQLSPLLLFPIRRKLAANKLLWKSRPK</sequence>
<name>Q8GWN5_ARATH</name>
<feature type="region of interest" description="Disordered" evidence="6">
    <location>
        <begin position="16"/>
        <end position="40"/>
    </location>
</feature>
<gene>
    <name evidence="7" type="ordered locus">At1g50730/F4M15_4</name>
</gene>
<comment type="similarity">
    <text evidence="2">Belongs to the VPS35L family.</text>
</comment>
<dbReference type="TAIR" id="AT1G50730"/>
<dbReference type="GO" id="GO:0015031">
    <property type="term" value="P:protein transport"/>
    <property type="evidence" value="ECO:0007669"/>
    <property type="project" value="UniProtKB-KW"/>
</dbReference>
<dbReference type="GO" id="GO:0032456">
    <property type="term" value="P:endocytic recycling"/>
    <property type="evidence" value="ECO:0007669"/>
    <property type="project" value="InterPro"/>
</dbReference>
<dbReference type="InterPro" id="IPR029705">
    <property type="entry name" value="VPS35L"/>
</dbReference>
<evidence type="ECO:0000256" key="5">
    <source>
        <dbReference type="ARBA" id="ARBA00022927"/>
    </source>
</evidence>
<dbReference type="PANTHER" id="PTHR13673:SF0">
    <property type="entry name" value="VPS35 ENDOSOMAL PROTEIN-SORTING FACTOR-LIKE"/>
    <property type="match status" value="1"/>
</dbReference>
<dbReference type="PANTHER" id="PTHR13673">
    <property type="entry name" value="ESOPHAGEAL CANCER ASSOCIATED PROTEIN"/>
    <property type="match status" value="1"/>
</dbReference>
<protein>
    <submittedName>
        <fullName evidence="7">Uncharacterized protein At1g50730/F4M15_4</fullName>
    </submittedName>
</protein>
<keyword evidence="4" id="KW-0967">Endosome</keyword>
<organism evidence="7">
    <name type="scientific">Arabidopsis thaliana</name>
    <name type="common">Mouse-ear cress</name>
    <dbReference type="NCBI Taxonomy" id="3702"/>
    <lineage>
        <taxon>Eukaryota</taxon>
        <taxon>Viridiplantae</taxon>
        <taxon>Streptophyta</taxon>
        <taxon>Embryophyta</taxon>
        <taxon>Tracheophyta</taxon>
        <taxon>Spermatophyta</taxon>
        <taxon>Magnoliopsida</taxon>
        <taxon>eudicotyledons</taxon>
        <taxon>Gunneridae</taxon>
        <taxon>Pentapetalae</taxon>
        <taxon>rosids</taxon>
        <taxon>malvids</taxon>
        <taxon>Brassicales</taxon>
        <taxon>Brassicaceae</taxon>
        <taxon>Camelineae</taxon>
        <taxon>Arabidopsis</taxon>
    </lineage>
</organism>
<accession>Q8GWN5</accession>
<dbReference type="EMBL" id="AK118737">
    <property type="protein sequence ID" value="BAC43331.1"/>
    <property type="molecule type" value="mRNA"/>
</dbReference>
<dbReference type="GO" id="GO:0005768">
    <property type="term" value="C:endosome"/>
    <property type="evidence" value="ECO:0007669"/>
    <property type="project" value="UniProtKB-SubCell"/>
</dbReference>
<dbReference type="ExpressionAtlas" id="Q8GWN5">
    <property type="expression patterns" value="baseline and differential"/>
</dbReference>
<evidence type="ECO:0000256" key="3">
    <source>
        <dbReference type="ARBA" id="ARBA00022448"/>
    </source>
</evidence>
<evidence type="ECO:0000256" key="1">
    <source>
        <dbReference type="ARBA" id="ARBA00004177"/>
    </source>
</evidence>
<evidence type="ECO:0000256" key="4">
    <source>
        <dbReference type="ARBA" id="ARBA00022753"/>
    </source>
</evidence>
<evidence type="ECO:0000313" key="7">
    <source>
        <dbReference type="EMBL" id="BAC43331.1"/>
    </source>
</evidence>
<comment type="subcellular location">
    <subcellularLocation>
        <location evidence="1">Endosome</location>
    </subcellularLocation>
</comment>
<dbReference type="AlphaFoldDB" id="Q8GWN5"/>
<evidence type="ECO:0000256" key="6">
    <source>
        <dbReference type="SAM" id="MobiDB-lite"/>
    </source>
</evidence>
<keyword evidence="3" id="KW-0813">Transport</keyword>